<organism evidence="1 2">
    <name type="scientific">Fusarium oligoseptatum</name>
    <dbReference type="NCBI Taxonomy" id="2604345"/>
    <lineage>
        <taxon>Eukaryota</taxon>
        <taxon>Fungi</taxon>
        <taxon>Dikarya</taxon>
        <taxon>Ascomycota</taxon>
        <taxon>Pezizomycotina</taxon>
        <taxon>Sordariomycetes</taxon>
        <taxon>Hypocreomycetidae</taxon>
        <taxon>Hypocreales</taxon>
        <taxon>Nectriaceae</taxon>
        <taxon>Fusarium</taxon>
        <taxon>Fusarium solani species complex</taxon>
    </lineage>
</organism>
<reference evidence="1 2" key="1">
    <citation type="submission" date="2017-06" db="EMBL/GenBank/DDBJ databases">
        <title>Comparative genomic analysis of Ambrosia Fusariam Clade fungi.</title>
        <authorList>
            <person name="Stajich J.E."/>
            <person name="Carrillo J."/>
            <person name="Kijimoto T."/>
            <person name="Eskalen A."/>
            <person name="O'Donnell K."/>
            <person name="Kasson M."/>
        </authorList>
    </citation>
    <scope>NUCLEOTIDE SEQUENCE [LARGE SCALE GENOMIC DNA]</scope>
    <source>
        <strain evidence="1 2">NRRL62579</strain>
    </source>
</reference>
<accession>A0A428SA70</accession>
<protein>
    <submittedName>
        <fullName evidence="1">Uncharacterized protein</fullName>
    </submittedName>
</protein>
<name>A0A428SA70_9HYPO</name>
<evidence type="ECO:0000313" key="1">
    <source>
        <dbReference type="EMBL" id="RSL86669.1"/>
    </source>
</evidence>
<sequence>MEALPSEILRTIGDYLMPEPITIHMILLSERLDFEHIIERVLKTQNLQPFRSVVVAFKDVRESILPSLCQLSKFSGLAHLQVRFLVSHTMKAPGRRQFQQRIEEKLHFLTIKPDIKLTRRPESPQLSQIFRTGHWFNHKCQEYYSPTEVQ</sequence>
<keyword evidence="2" id="KW-1185">Reference proteome</keyword>
<gene>
    <name evidence="1" type="ORF">CEP52_015744</name>
</gene>
<dbReference type="Proteomes" id="UP000287144">
    <property type="component" value="Unassembled WGS sequence"/>
</dbReference>
<proteinExistence type="predicted"/>
<dbReference type="AlphaFoldDB" id="A0A428SA70"/>
<comment type="caution">
    <text evidence="1">The sequence shown here is derived from an EMBL/GenBank/DDBJ whole genome shotgun (WGS) entry which is preliminary data.</text>
</comment>
<evidence type="ECO:0000313" key="2">
    <source>
        <dbReference type="Proteomes" id="UP000287144"/>
    </source>
</evidence>
<dbReference type="EMBL" id="NKCK01000293">
    <property type="protein sequence ID" value="RSL86669.1"/>
    <property type="molecule type" value="Genomic_DNA"/>
</dbReference>